<dbReference type="Proteomes" id="UP000002945">
    <property type="component" value="Unassembled WGS sequence"/>
</dbReference>
<evidence type="ECO:0000259" key="1">
    <source>
        <dbReference type="SMART" id="SM00245"/>
    </source>
</evidence>
<dbReference type="InterPro" id="IPR005151">
    <property type="entry name" value="Tail-specific_protease"/>
</dbReference>
<dbReference type="SMART" id="SM00245">
    <property type="entry name" value="TSPc"/>
    <property type="match status" value="1"/>
</dbReference>
<dbReference type="EMBL" id="ABIB01000021">
    <property type="protein sequence ID" value="EDP94286.1"/>
    <property type="molecule type" value="Genomic_DNA"/>
</dbReference>
<dbReference type="Gene3D" id="3.30.750.44">
    <property type="match status" value="1"/>
</dbReference>
<comment type="caution">
    <text evidence="2">The sequence shown here is derived from an EMBL/GenBank/DDBJ whole genome shotgun (WGS) entry which is preliminary data.</text>
</comment>
<sequence length="478" mass="55019">MSLLKLKSMNIRTQLKLSVLLFIILVSCQKTLKNKTIDGIWVQEGYGRMISIKDSIYTYFNTTENSCIPLISNGNITHRFKIVDFKDDKLILNPGGIVDYHFKRIDKLPEYCINHDTNKNNSPELNFGVLWNTFDKHYAFFEQRNIDWDSVKIESQEKLNNIQSNKELYNFFADILNSFNDGHIRLDVPDSLRVKNNISKKSDNIKSKKEVINDILSTYLNSFKGYNNGVIQWGILKNENIGYIVVTDMNNFSNYIPNQDLSVKQFDKEYEKVLETKSGITQLDDELNGVNFIMNRVLSDLVETKSIIIDLRFNGGGYEIVALKLLSYFIKEQKHILSIKAKKGNNYTDVQEHILNPAKNVYQGKVTVLTSHNTASAAEIFALGTMAYPEIKRFGSSTNGIFSEILWKSLPNGWEFSLSNEVYSDPKGNIYEISGVPPEYKIDYSKNRTDFYNSFYKGNKFKDIGIDKIVTWHNTGNR</sequence>
<dbReference type="HOGENOM" id="CLU_034080_1_0_10"/>
<feature type="domain" description="Tail specific protease" evidence="1">
    <location>
        <begin position="256"/>
        <end position="443"/>
    </location>
</feature>
<dbReference type="eggNOG" id="COG0793">
    <property type="taxonomic scope" value="Bacteria"/>
</dbReference>
<keyword evidence="2" id="KW-0645">Protease</keyword>
<dbReference type="InterPro" id="IPR028204">
    <property type="entry name" value="Tricorn_C1"/>
</dbReference>
<dbReference type="PROSITE" id="PS51257">
    <property type="entry name" value="PROKAR_LIPOPROTEIN"/>
    <property type="match status" value="1"/>
</dbReference>
<dbReference type="Pfam" id="PF03572">
    <property type="entry name" value="Peptidase_S41"/>
    <property type="match status" value="1"/>
</dbReference>
<dbReference type="Pfam" id="PF14684">
    <property type="entry name" value="Tricorn_C1"/>
    <property type="match status" value="1"/>
</dbReference>
<dbReference type="PANTHER" id="PTHR11261:SF3">
    <property type="entry name" value="RETINOL-BINDING PROTEIN 3"/>
    <property type="match status" value="1"/>
</dbReference>
<dbReference type="GO" id="GO:0008236">
    <property type="term" value="F:serine-type peptidase activity"/>
    <property type="evidence" value="ECO:0007669"/>
    <property type="project" value="InterPro"/>
</dbReference>
<organism evidence="2 3">
    <name type="scientific">Kordia algicida OT-1</name>
    <dbReference type="NCBI Taxonomy" id="391587"/>
    <lineage>
        <taxon>Bacteria</taxon>
        <taxon>Pseudomonadati</taxon>
        <taxon>Bacteroidota</taxon>
        <taxon>Flavobacteriia</taxon>
        <taxon>Flavobacteriales</taxon>
        <taxon>Flavobacteriaceae</taxon>
        <taxon>Kordia</taxon>
    </lineage>
</organism>
<dbReference type="GO" id="GO:0006508">
    <property type="term" value="P:proteolysis"/>
    <property type="evidence" value="ECO:0007669"/>
    <property type="project" value="UniProtKB-KW"/>
</dbReference>
<reference evidence="2 3" key="1">
    <citation type="journal article" date="2011" name="J. Bacteriol.">
        <title>Genome sequence of the algicidal bacterium Kordia algicida OT-1.</title>
        <authorList>
            <person name="Lee H.S."/>
            <person name="Kang S.G."/>
            <person name="Kwon K.K."/>
            <person name="Lee J.H."/>
            <person name="Kim S.J."/>
        </authorList>
    </citation>
    <scope>NUCLEOTIDE SEQUENCE [LARGE SCALE GENOMIC DNA]</scope>
    <source>
        <strain evidence="2 3">OT-1</strain>
    </source>
</reference>
<dbReference type="InterPro" id="IPR029045">
    <property type="entry name" value="ClpP/crotonase-like_dom_sf"/>
</dbReference>
<protein>
    <submittedName>
        <fullName evidence="2">Periplasmic protease</fullName>
    </submittedName>
</protein>
<dbReference type="CDD" id="cd07563">
    <property type="entry name" value="Peptidase_S41_IRBP"/>
    <property type="match status" value="1"/>
</dbReference>
<accession>A9ED69</accession>
<dbReference type="AlphaFoldDB" id="A9ED69"/>
<dbReference type="PANTHER" id="PTHR11261">
    <property type="entry name" value="INTERPHOTORECEPTOR RETINOID-BINDING PROTEIN"/>
    <property type="match status" value="1"/>
</dbReference>
<proteinExistence type="predicted"/>
<gene>
    <name evidence="2" type="ORF">KAOT1_06382</name>
</gene>
<evidence type="ECO:0000313" key="2">
    <source>
        <dbReference type="EMBL" id="EDP94286.1"/>
    </source>
</evidence>
<dbReference type="SUPFAM" id="SSF52096">
    <property type="entry name" value="ClpP/crotonase"/>
    <property type="match status" value="1"/>
</dbReference>
<dbReference type="Gene3D" id="3.90.226.10">
    <property type="entry name" value="2-enoyl-CoA Hydratase, Chain A, domain 1"/>
    <property type="match status" value="1"/>
</dbReference>
<keyword evidence="2" id="KW-0378">Hydrolase</keyword>
<keyword evidence="3" id="KW-1185">Reference proteome</keyword>
<name>A9ED69_9FLAO</name>
<evidence type="ECO:0000313" key="3">
    <source>
        <dbReference type="Proteomes" id="UP000002945"/>
    </source>
</evidence>